<feature type="region of interest" description="Disordered" evidence="1">
    <location>
        <begin position="169"/>
        <end position="196"/>
    </location>
</feature>
<protein>
    <submittedName>
        <fullName evidence="2">Uncharacterized protein</fullName>
    </submittedName>
</protein>
<feature type="compositionally biased region" description="Polar residues" evidence="1">
    <location>
        <begin position="174"/>
        <end position="183"/>
    </location>
</feature>
<proteinExistence type="predicted"/>
<dbReference type="EMBL" id="OOIP01000026">
    <property type="protein sequence ID" value="SPO41256.1"/>
    <property type="molecule type" value="Genomic_DNA"/>
</dbReference>
<sequence length="267" mass="28000">MSGARSGQSARRKQVQCDSRPTALPAHTSARPPEVSAQCLAWARPLPSCEPWAHKTYPRLVSGPRAAASIDNRSCAILLPSTTSQQQDAATRSQRCTGEIAAHDAMPTLEPGLRSARGRSHGATTVRAKQGQEQHPGLRGPVQTDPKGPPPFACAAPTEFAITSTPLFARPRTRQPSPESVPSSHEGVVVAPGPTQASGRYQQQEQGETVPTCDAGHLPAARRAGLGAIVVVVVRVASNRWKCPPIRGVSASSRLVAGCQNRAAGSG</sequence>
<feature type="region of interest" description="Disordered" evidence="1">
    <location>
        <begin position="110"/>
        <end position="145"/>
    </location>
</feature>
<evidence type="ECO:0000313" key="3">
    <source>
        <dbReference type="Proteomes" id="UP000323386"/>
    </source>
</evidence>
<evidence type="ECO:0000256" key="1">
    <source>
        <dbReference type="SAM" id="MobiDB-lite"/>
    </source>
</evidence>
<reference evidence="2 3" key="1">
    <citation type="submission" date="2018-03" db="EMBL/GenBank/DDBJ databases">
        <authorList>
            <person name="Guldener U."/>
        </authorList>
    </citation>
    <scope>NUCLEOTIDE SEQUENCE [LARGE SCALE GENOMIC DNA]</scope>
    <source>
        <strain evidence="2 3">DAOM196992</strain>
    </source>
</reference>
<keyword evidence="3" id="KW-1185">Reference proteome</keyword>
<feature type="region of interest" description="Disordered" evidence="1">
    <location>
        <begin position="1"/>
        <end position="35"/>
    </location>
</feature>
<dbReference type="AlphaFoldDB" id="A0A5C3FAX4"/>
<evidence type="ECO:0000313" key="2">
    <source>
        <dbReference type="EMBL" id="SPO41256.1"/>
    </source>
</evidence>
<gene>
    <name evidence="2" type="ORF">PSFLO_06738</name>
</gene>
<organism evidence="2 3">
    <name type="scientific">Pseudozyma flocculosa</name>
    <dbReference type="NCBI Taxonomy" id="84751"/>
    <lineage>
        <taxon>Eukaryota</taxon>
        <taxon>Fungi</taxon>
        <taxon>Dikarya</taxon>
        <taxon>Basidiomycota</taxon>
        <taxon>Ustilaginomycotina</taxon>
        <taxon>Ustilaginomycetes</taxon>
        <taxon>Ustilaginales</taxon>
        <taxon>Ustilaginaceae</taxon>
        <taxon>Pseudozyma</taxon>
    </lineage>
</organism>
<accession>A0A5C3FAX4</accession>
<name>A0A5C3FAX4_9BASI</name>
<dbReference type="Proteomes" id="UP000323386">
    <property type="component" value="Unassembled WGS sequence"/>
</dbReference>